<evidence type="ECO:0000313" key="1">
    <source>
        <dbReference type="EMBL" id="KLO06573.1"/>
    </source>
</evidence>
<reference evidence="1 2" key="1">
    <citation type="submission" date="2015-04" db="EMBL/GenBank/DDBJ databases">
        <title>Complete genome sequence of Schizopora paradoxa KUC8140, a cosmopolitan wood degrader in East Asia.</title>
        <authorList>
            <consortium name="DOE Joint Genome Institute"/>
            <person name="Min B."/>
            <person name="Park H."/>
            <person name="Jang Y."/>
            <person name="Kim J.-J."/>
            <person name="Kim K.H."/>
            <person name="Pangilinan J."/>
            <person name="Lipzen A."/>
            <person name="Riley R."/>
            <person name="Grigoriev I.V."/>
            <person name="Spatafora J.W."/>
            <person name="Choi I.-G."/>
        </authorList>
    </citation>
    <scope>NUCLEOTIDE SEQUENCE [LARGE SCALE GENOMIC DNA]</scope>
    <source>
        <strain evidence="1 2">KUC8140</strain>
    </source>
</reference>
<dbReference type="OrthoDB" id="3258052at2759"/>
<sequence>LGCKFRPGAVLFWTSRNRLLDKPPLDEVRKDLKKYGDAWRAWYTGLMPSWRHGGDPCRWPLLRVVPPGEPWVEVRKGERNGILLLILTLMWW</sequence>
<dbReference type="EMBL" id="KQ086195">
    <property type="protein sequence ID" value="KLO06573.1"/>
    <property type="molecule type" value="Genomic_DNA"/>
</dbReference>
<dbReference type="InParanoid" id="A0A0H2RAP8"/>
<dbReference type="AlphaFoldDB" id="A0A0H2RAP8"/>
<keyword evidence="2" id="KW-1185">Reference proteome</keyword>
<gene>
    <name evidence="1" type="ORF">SCHPADRAFT_789521</name>
</gene>
<organism evidence="1 2">
    <name type="scientific">Schizopora paradoxa</name>
    <dbReference type="NCBI Taxonomy" id="27342"/>
    <lineage>
        <taxon>Eukaryota</taxon>
        <taxon>Fungi</taxon>
        <taxon>Dikarya</taxon>
        <taxon>Basidiomycota</taxon>
        <taxon>Agaricomycotina</taxon>
        <taxon>Agaricomycetes</taxon>
        <taxon>Hymenochaetales</taxon>
        <taxon>Schizoporaceae</taxon>
        <taxon>Schizopora</taxon>
    </lineage>
</organism>
<dbReference type="Proteomes" id="UP000053477">
    <property type="component" value="Unassembled WGS sequence"/>
</dbReference>
<evidence type="ECO:0000313" key="2">
    <source>
        <dbReference type="Proteomes" id="UP000053477"/>
    </source>
</evidence>
<protein>
    <submittedName>
        <fullName evidence="1">Uncharacterized protein</fullName>
    </submittedName>
</protein>
<feature type="non-terminal residue" evidence="1">
    <location>
        <position position="1"/>
    </location>
</feature>
<accession>A0A0H2RAP8</accession>
<name>A0A0H2RAP8_9AGAM</name>
<proteinExistence type="predicted"/>
<feature type="non-terminal residue" evidence="1">
    <location>
        <position position="92"/>
    </location>
</feature>